<reference evidence="2" key="2">
    <citation type="journal article" date="2015" name="Data Brief">
        <title>Shoot transcriptome of the giant reed, Arundo donax.</title>
        <authorList>
            <person name="Barrero R.A."/>
            <person name="Guerrero F.D."/>
            <person name="Moolhuijzen P."/>
            <person name="Goolsby J.A."/>
            <person name="Tidwell J."/>
            <person name="Bellgard S.E."/>
            <person name="Bellgard M.I."/>
        </authorList>
    </citation>
    <scope>NUCLEOTIDE SEQUENCE</scope>
    <source>
        <tissue evidence="2">Shoot tissue taken approximately 20 cm above the soil surface</tissue>
    </source>
</reference>
<protein>
    <submittedName>
        <fullName evidence="2">Uncharacterized protein</fullName>
    </submittedName>
</protein>
<evidence type="ECO:0000313" key="2">
    <source>
        <dbReference type="EMBL" id="JAD59719.1"/>
    </source>
</evidence>
<feature type="chain" id="PRO_5002044094" evidence="1">
    <location>
        <begin position="17"/>
        <end position="31"/>
    </location>
</feature>
<feature type="signal peptide" evidence="1">
    <location>
        <begin position="1"/>
        <end position="16"/>
    </location>
</feature>
<dbReference type="AlphaFoldDB" id="A0A0A9B6V4"/>
<name>A0A0A9B6V4_ARUDO</name>
<sequence length="31" mass="3668">MLAQMLFRLFISHLMCQSMTMVMQLGSQRHP</sequence>
<reference evidence="2" key="1">
    <citation type="submission" date="2014-09" db="EMBL/GenBank/DDBJ databases">
        <authorList>
            <person name="Magalhaes I.L.F."/>
            <person name="Oliveira U."/>
            <person name="Santos F.R."/>
            <person name="Vidigal T.H.D.A."/>
            <person name="Brescovit A.D."/>
            <person name="Santos A.J."/>
        </authorList>
    </citation>
    <scope>NUCLEOTIDE SEQUENCE</scope>
    <source>
        <tissue evidence="2">Shoot tissue taken approximately 20 cm above the soil surface</tissue>
    </source>
</reference>
<proteinExistence type="predicted"/>
<evidence type="ECO:0000256" key="1">
    <source>
        <dbReference type="SAM" id="SignalP"/>
    </source>
</evidence>
<keyword evidence="1" id="KW-0732">Signal</keyword>
<organism evidence="2">
    <name type="scientific">Arundo donax</name>
    <name type="common">Giant reed</name>
    <name type="synonym">Donax arundinaceus</name>
    <dbReference type="NCBI Taxonomy" id="35708"/>
    <lineage>
        <taxon>Eukaryota</taxon>
        <taxon>Viridiplantae</taxon>
        <taxon>Streptophyta</taxon>
        <taxon>Embryophyta</taxon>
        <taxon>Tracheophyta</taxon>
        <taxon>Spermatophyta</taxon>
        <taxon>Magnoliopsida</taxon>
        <taxon>Liliopsida</taxon>
        <taxon>Poales</taxon>
        <taxon>Poaceae</taxon>
        <taxon>PACMAD clade</taxon>
        <taxon>Arundinoideae</taxon>
        <taxon>Arundineae</taxon>
        <taxon>Arundo</taxon>
    </lineage>
</organism>
<accession>A0A0A9B6V4</accession>
<dbReference type="EMBL" id="GBRH01238176">
    <property type="protein sequence ID" value="JAD59719.1"/>
    <property type="molecule type" value="Transcribed_RNA"/>
</dbReference>